<dbReference type="InterPro" id="IPR015424">
    <property type="entry name" value="PyrdxlP-dep_Trfase"/>
</dbReference>
<feature type="domain" description="Aminotransferase class I/classII large" evidence="7">
    <location>
        <begin position="78"/>
        <end position="409"/>
    </location>
</feature>
<keyword evidence="5" id="KW-0663">Pyridoxal phosphate</keyword>
<feature type="region of interest" description="Disordered" evidence="6">
    <location>
        <begin position="1"/>
        <end position="21"/>
    </location>
</feature>
<dbReference type="PANTHER" id="PTHR43807:SF20">
    <property type="entry name" value="FI04487P"/>
    <property type="match status" value="1"/>
</dbReference>
<evidence type="ECO:0000256" key="2">
    <source>
        <dbReference type="ARBA" id="ARBA00007441"/>
    </source>
</evidence>
<dbReference type="GO" id="GO:0016212">
    <property type="term" value="F:kynurenine-oxoglutarate transaminase activity"/>
    <property type="evidence" value="ECO:0007669"/>
    <property type="project" value="TreeGrafter"/>
</dbReference>
<evidence type="ECO:0000256" key="4">
    <source>
        <dbReference type="ARBA" id="ARBA00022679"/>
    </source>
</evidence>
<evidence type="ECO:0000256" key="6">
    <source>
        <dbReference type="SAM" id="MobiDB-lite"/>
    </source>
</evidence>
<comment type="similarity">
    <text evidence="2">Belongs to the class-I pyridoxal-phosphate-dependent aminotransferase family.</text>
</comment>
<dbReference type="InterPro" id="IPR051326">
    <property type="entry name" value="Kynurenine-oxoglutarate_AT"/>
</dbReference>
<evidence type="ECO:0000313" key="9">
    <source>
        <dbReference type="Proteomes" id="UP000431080"/>
    </source>
</evidence>
<comment type="cofactor">
    <cofactor evidence="1">
        <name>pyridoxal 5'-phosphate</name>
        <dbReference type="ChEBI" id="CHEBI:597326"/>
    </cofactor>
</comment>
<dbReference type="AlphaFoldDB" id="A0A6I2F796"/>
<dbReference type="PANTHER" id="PTHR43807">
    <property type="entry name" value="FI04487P"/>
    <property type="match status" value="1"/>
</dbReference>
<evidence type="ECO:0000256" key="1">
    <source>
        <dbReference type="ARBA" id="ARBA00001933"/>
    </source>
</evidence>
<organism evidence="8 9">
    <name type="scientific">Agromyces agglutinans</name>
    <dbReference type="NCBI Taxonomy" id="2662258"/>
    <lineage>
        <taxon>Bacteria</taxon>
        <taxon>Bacillati</taxon>
        <taxon>Actinomycetota</taxon>
        <taxon>Actinomycetes</taxon>
        <taxon>Micrococcales</taxon>
        <taxon>Microbacteriaceae</taxon>
        <taxon>Agromyces</taxon>
    </lineage>
</organism>
<dbReference type="InterPro" id="IPR015422">
    <property type="entry name" value="PyrdxlP-dep_Trfase_small"/>
</dbReference>
<dbReference type="Proteomes" id="UP000431080">
    <property type="component" value="Unassembled WGS sequence"/>
</dbReference>
<proteinExistence type="inferred from homology"/>
<evidence type="ECO:0000256" key="3">
    <source>
        <dbReference type="ARBA" id="ARBA00022576"/>
    </source>
</evidence>
<dbReference type="FunFam" id="3.40.640.10:FF:000024">
    <property type="entry name" value="Kynurenine--oxoglutarate transaminase 3"/>
    <property type="match status" value="1"/>
</dbReference>
<evidence type="ECO:0000313" key="8">
    <source>
        <dbReference type="EMBL" id="MRG60642.1"/>
    </source>
</evidence>
<dbReference type="InterPro" id="IPR004839">
    <property type="entry name" value="Aminotransferase_I/II_large"/>
</dbReference>
<keyword evidence="9" id="KW-1185">Reference proteome</keyword>
<keyword evidence="4 8" id="KW-0808">Transferase</keyword>
<dbReference type="SUPFAM" id="SSF53383">
    <property type="entry name" value="PLP-dependent transferases"/>
    <property type="match status" value="1"/>
</dbReference>
<reference evidence="8 9" key="1">
    <citation type="submission" date="2019-10" db="EMBL/GenBank/DDBJ databases">
        <authorList>
            <person name="Nie G."/>
            <person name="Ming H."/>
            <person name="Yi B."/>
        </authorList>
    </citation>
    <scope>NUCLEOTIDE SEQUENCE [LARGE SCALE GENOMIC DNA]</scope>
    <source>
        <strain evidence="8 9">CFH 90414</strain>
    </source>
</reference>
<dbReference type="EMBL" id="WJIF01000007">
    <property type="protein sequence ID" value="MRG60642.1"/>
    <property type="molecule type" value="Genomic_DNA"/>
</dbReference>
<dbReference type="Pfam" id="PF00155">
    <property type="entry name" value="Aminotran_1_2"/>
    <property type="match status" value="1"/>
</dbReference>
<sequence>MSPLSLHRESSGHRAQRSHRTLTYGVNVTDAAAPDLPGRDRLAPWQRTAAGAGLLAADGSVRETIFAEMSAIAARTGAINLGQGFPDEDGPAEVLEAARRAIADGVNQYPPGMGLSVLREAIARHQARWYGLDTDPATEVLVTAGATEALAATLLAFVEPGDEVVAFEPAYDAYGALVARAGGVLRTVPLRWSAGGGHAHAWLPDLDELAAAVGDRTRIILVNTPHNPTGAVLGRDVLARIVELAERHDALIVTDEVYEHLVFDGAHVPIATLPGARERTITISSAGKTFSATGWKIGWAVAPEPLITAVLAVKQYLTYANGAPFQPAIATGLDLPDAFFTEAAAALRAKRDVLAEGLVSAGFEIALPAAGYFVVADAAPLGFADGEDLCGRLPELAGVVGVPVSAFVRPDRRAGVASLVRFAFCKRLEVLEEASTRLAGLDAANAR</sequence>
<dbReference type="Gene3D" id="3.40.640.10">
    <property type="entry name" value="Type I PLP-dependent aspartate aminotransferase-like (Major domain)"/>
    <property type="match status" value="1"/>
</dbReference>
<name>A0A6I2F796_9MICO</name>
<comment type="caution">
    <text evidence="8">The sequence shown here is derived from an EMBL/GenBank/DDBJ whole genome shotgun (WGS) entry which is preliminary data.</text>
</comment>
<accession>A0A6I2F796</accession>
<dbReference type="GO" id="GO:0030170">
    <property type="term" value="F:pyridoxal phosphate binding"/>
    <property type="evidence" value="ECO:0007669"/>
    <property type="project" value="InterPro"/>
</dbReference>
<feature type="compositionally biased region" description="Basic and acidic residues" evidence="6">
    <location>
        <begin position="1"/>
        <end position="12"/>
    </location>
</feature>
<evidence type="ECO:0000259" key="7">
    <source>
        <dbReference type="Pfam" id="PF00155"/>
    </source>
</evidence>
<dbReference type="GO" id="GO:0005737">
    <property type="term" value="C:cytoplasm"/>
    <property type="evidence" value="ECO:0007669"/>
    <property type="project" value="TreeGrafter"/>
</dbReference>
<evidence type="ECO:0000256" key="5">
    <source>
        <dbReference type="ARBA" id="ARBA00022898"/>
    </source>
</evidence>
<dbReference type="CDD" id="cd00609">
    <property type="entry name" value="AAT_like"/>
    <property type="match status" value="1"/>
</dbReference>
<gene>
    <name evidence="8" type="ORF">GE115_12300</name>
</gene>
<protein>
    <submittedName>
        <fullName evidence="8">Aminotransferase class I/II-fold pyridoxal phosphate-dependent enzyme</fullName>
    </submittedName>
</protein>
<dbReference type="Gene3D" id="3.90.1150.10">
    <property type="entry name" value="Aspartate Aminotransferase, domain 1"/>
    <property type="match status" value="1"/>
</dbReference>
<keyword evidence="3 8" id="KW-0032">Aminotransferase</keyword>
<dbReference type="InterPro" id="IPR015421">
    <property type="entry name" value="PyrdxlP-dep_Trfase_major"/>
</dbReference>